<dbReference type="KEGG" id="dalk:DSCA_61310"/>
<keyword evidence="2" id="KW-1185">Reference proteome</keyword>
<name>A0A5K7YYH3_9BACT</name>
<proteinExistence type="predicted"/>
<gene>
    <name evidence="1" type="ORF">DSCA_61310</name>
</gene>
<evidence type="ECO:0000313" key="2">
    <source>
        <dbReference type="Proteomes" id="UP000427906"/>
    </source>
</evidence>
<organism evidence="1 2">
    <name type="scientific">Desulfosarcina alkanivorans</name>
    <dbReference type="NCBI Taxonomy" id="571177"/>
    <lineage>
        <taxon>Bacteria</taxon>
        <taxon>Pseudomonadati</taxon>
        <taxon>Thermodesulfobacteriota</taxon>
        <taxon>Desulfobacteria</taxon>
        <taxon>Desulfobacterales</taxon>
        <taxon>Desulfosarcinaceae</taxon>
        <taxon>Desulfosarcina</taxon>
    </lineage>
</organism>
<protein>
    <submittedName>
        <fullName evidence="1">Uncharacterized protein</fullName>
    </submittedName>
</protein>
<reference evidence="1 2" key="1">
    <citation type="submission" date="2019-11" db="EMBL/GenBank/DDBJ databases">
        <title>Comparative genomics of hydrocarbon-degrading Desulfosarcina strains.</title>
        <authorList>
            <person name="Watanabe M."/>
            <person name="Kojima H."/>
            <person name="Fukui M."/>
        </authorList>
    </citation>
    <scope>NUCLEOTIDE SEQUENCE [LARGE SCALE GENOMIC DNA]</scope>
    <source>
        <strain evidence="1 2">PL12</strain>
    </source>
</reference>
<dbReference type="OrthoDB" id="8481850at2"/>
<dbReference type="RefSeq" id="WP_155319930.1">
    <property type="nucleotide sequence ID" value="NZ_AP021874.1"/>
</dbReference>
<dbReference type="EMBL" id="AP021874">
    <property type="protein sequence ID" value="BBO72201.1"/>
    <property type="molecule type" value="Genomic_DNA"/>
</dbReference>
<evidence type="ECO:0000313" key="1">
    <source>
        <dbReference type="EMBL" id="BBO72201.1"/>
    </source>
</evidence>
<sequence>MSLRFSKVLDHAEGLETGLMVNSLPAMIDGDQFTVNHVPLIQGENIITAAATDASGLTLSDSITVNAEMPEDYIRLTASPVSGTSPFETTLRIDSSFAVASVQMTYFGPDDVTYLDESMDEIRLEVTTEGIHTFEIEATDSEGNVYTDEISIEVVDRAALDDLLQDKWTNMKAALMAGDVDGALEYHHEDARERYAAIYNALGDDLATLVGRMQNISWINYVNGVAKYRIRQNHEINGQVVTITYYIYFSRDKNGLWLIERY</sequence>
<dbReference type="AlphaFoldDB" id="A0A5K7YYH3"/>
<dbReference type="Proteomes" id="UP000427906">
    <property type="component" value="Chromosome"/>
</dbReference>
<accession>A0A5K7YYH3</accession>